<keyword evidence="2" id="KW-0812">Transmembrane</keyword>
<accession>A0A2H4J9N4</accession>
<dbReference type="InterPro" id="IPR006479">
    <property type="entry name" value="Holin"/>
</dbReference>
<evidence type="ECO:0000256" key="4">
    <source>
        <dbReference type="ARBA" id="ARBA00023136"/>
    </source>
</evidence>
<evidence type="ECO:0000313" key="5">
    <source>
        <dbReference type="EMBL" id="ASN71950.1"/>
    </source>
</evidence>
<comment type="subcellular location">
    <subcellularLocation>
        <location evidence="1">Membrane</location>
    </subcellularLocation>
</comment>
<evidence type="ECO:0000256" key="2">
    <source>
        <dbReference type="ARBA" id="ARBA00022692"/>
    </source>
</evidence>
<reference evidence="5" key="1">
    <citation type="submission" date="2017-06" db="EMBL/GenBank/DDBJ databases">
        <title>Novel phages from South African skin metaviromes.</title>
        <authorList>
            <person name="van Zyl L.J."/>
            <person name="Abrahams Y."/>
            <person name="Stander E.A."/>
            <person name="Kirby B.M."/>
            <person name="Clavaud C."/>
            <person name="Farcet C."/>
            <person name="Breton L."/>
            <person name="Trindade M.I."/>
        </authorList>
    </citation>
    <scope>NUCLEOTIDE SEQUENCE</scope>
</reference>
<keyword evidence="4" id="KW-0472">Membrane</keyword>
<dbReference type="EMBL" id="MF417937">
    <property type="protein sequence ID" value="ASN71950.1"/>
    <property type="molecule type" value="Genomic_DNA"/>
</dbReference>
<organism evidence="5">
    <name type="scientific">uncultured Caudovirales phage</name>
    <dbReference type="NCBI Taxonomy" id="2100421"/>
    <lineage>
        <taxon>Viruses</taxon>
        <taxon>Duplodnaviria</taxon>
        <taxon>Heunggongvirae</taxon>
        <taxon>Uroviricota</taxon>
        <taxon>Caudoviricetes</taxon>
        <taxon>Peduoviridae</taxon>
        <taxon>Maltschvirus</taxon>
        <taxon>Maltschvirus maltsch</taxon>
    </lineage>
</organism>
<sequence>MDKGTIVRTIALALAWINQLLAVNHISPIPVDEVTISSVITGVVSLWTWWKNNNFTREAKQADNKLKELKYEKKLPTTGKAPSDFDADKDGQI</sequence>
<dbReference type="NCBIfam" id="TIGR01592">
    <property type="entry name" value="holin_SPP1"/>
    <property type="match status" value="1"/>
</dbReference>
<proteinExistence type="predicted"/>
<evidence type="ECO:0000256" key="3">
    <source>
        <dbReference type="ARBA" id="ARBA00022989"/>
    </source>
</evidence>
<name>A0A2H4J9N4_9CAUD</name>
<dbReference type="Pfam" id="PF04688">
    <property type="entry name" value="Holin_SPP1"/>
    <property type="match status" value="1"/>
</dbReference>
<keyword evidence="3" id="KW-1133">Transmembrane helix</keyword>
<evidence type="ECO:0000256" key="1">
    <source>
        <dbReference type="ARBA" id="ARBA00004370"/>
    </source>
</evidence>
<dbReference type="GO" id="GO:0016020">
    <property type="term" value="C:membrane"/>
    <property type="evidence" value="ECO:0007669"/>
    <property type="project" value="UniProtKB-SubCell"/>
</dbReference>
<protein>
    <submittedName>
        <fullName evidence="5">Putative holin protein</fullName>
    </submittedName>
</protein>
<gene>
    <name evidence="5" type="ORF">10F6_21</name>
</gene>